<dbReference type="PRINTS" id="PR00081">
    <property type="entry name" value="GDHRDH"/>
</dbReference>
<dbReference type="PANTHER" id="PTHR42760:SF40">
    <property type="entry name" value="3-OXOACYL-[ACYL-CARRIER-PROTEIN] REDUCTASE, CHLOROPLASTIC"/>
    <property type="match status" value="1"/>
</dbReference>
<dbReference type="SUPFAM" id="SSF51735">
    <property type="entry name" value="NAD(P)-binding Rossmann-fold domains"/>
    <property type="match status" value="1"/>
</dbReference>
<dbReference type="CDD" id="cd05233">
    <property type="entry name" value="SDR_c"/>
    <property type="match status" value="1"/>
</dbReference>
<evidence type="ECO:0000313" key="3">
    <source>
        <dbReference type="Proteomes" id="UP000763557"/>
    </source>
</evidence>
<gene>
    <name evidence="2" type="ORF">GC106_84130</name>
</gene>
<dbReference type="NCBIfam" id="NF005559">
    <property type="entry name" value="PRK07231.1"/>
    <property type="match status" value="1"/>
</dbReference>
<dbReference type="Proteomes" id="UP000763557">
    <property type="component" value="Unassembled WGS sequence"/>
</dbReference>
<dbReference type="Pfam" id="PF13561">
    <property type="entry name" value="adh_short_C2"/>
    <property type="match status" value="1"/>
</dbReference>
<sequence>MNHRQLDGKVAIVTGAARGIGSAIARRYAAEGACVVVADIDEPAAKETAESIGASGATAVAVGTDVGVSTSVDTLFEVTLDEFGTVDVLVNNAAVMGPSRHFLDTDEQWWDRYLTTNLKSHYLCVRHAAPIMARKRSGSIINVSSGGATRSHRGMIAYDASKGGIEAVTRGLALELGPYGVRVNTLVPGLIATGQDETTESLRRRDETIPLGRGGVAEDLAGPAVFLASEDARYVTGTRLVVDGGVLVQQRSPQIETFPVSAFPEVPQDDSTTTG</sequence>
<dbReference type="InterPro" id="IPR002347">
    <property type="entry name" value="SDR_fam"/>
</dbReference>
<evidence type="ECO:0000313" key="2">
    <source>
        <dbReference type="EMBL" id="NRN71138.1"/>
    </source>
</evidence>
<organism evidence="2 3">
    <name type="scientific">Kibdelosporangium persicum</name>
    <dbReference type="NCBI Taxonomy" id="2698649"/>
    <lineage>
        <taxon>Bacteria</taxon>
        <taxon>Bacillati</taxon>
        <taxon>Actinomycetota</taxon>
        <taxon>Actinomycetes</taxon>
        <taxon>Pseudonocardiales</taxon>
        <taxon>Pseudonocardiaceae</taxon>
        <taxon>Kibdelosporangium</taxon>
    </lineage>
</organism>
<protein>
    <submittedName>
        <fullName evidence="2">Beta-ketoacyl-ACP reductase</fullName>
    </submittedName>
</protein>
<reference evidence="2 3" key="1">
    <citation type="submission" date="2020-01" db="EMBL/GenBank/DDBJ databases">
        <title>Kibdelosporangium persica a novel Actinomycetes from a hot desert in Iran.</title>
        <authorList>
            <person name="Safaei N."/>
            <person name="Zaburannyi N."/>
            <person name="Mueller R."/>
            <person name="Wink J."/>
        </authorList>
    </citation>
    <scope>NUCLEOTIDE SEQUENCE [LARGE SCALE GENOMIC DNA]</scope>
    <source>
        <strain evidence="2 3">4NS15</strain>
    </source>
</reference>
<dbReference type="Gene3D" id="3.40.50.720">
    <property type="entry name" value="NAD(P)-binding Rossmann-like Domain"/>
    <property type="match status" value="1"/>
</dbReference>
<dbReference type="PRINTS" id="PR00080">
    <property type="entry name" value="SDRFAMILY"/>
</dbReference>
<dbReference type="PANTHER" id="PTHR42760">
    <property type="entry name" value="SHORT-CHAIN DEHYDROGENASES/REDUCTASES FAMILY MEMBER"/>
    <property type="match status" value="1"/>
</dbReference>
<comment type="similarity">
    <text evidence="1">Belongs to the short-chain dehydrogenases/reductases (SDR) family.</text>
</comment>
<proteinExistence type="inferred from homology"/>
<name>A0ABX2FI96_9PSEU</name>
<dbReference type="RefSeq" id="WP_173142321.1">
    <property type="nucleotide sequence ID" value="NZ_CBCSGW010000045.1"/>
</dbReference>
<comment type="caution">
    <text evidence="2">The sequence shown here is derived from an EMBL/GenBank/DDBJ whole genome shotgun (WGS) entry which is preliminary data.</text>
</comment>
<dbReference type="InterPro" id="IPR036291">
    <property type="entry name" value="NAD(P)-bd_dom_sf"/>
</dbReference>
<evidence type="ECO:0000256" key="1">
    <source>
        <dbReference type="ARBA" id="ARBA00006484"/>
    </source>
</evidence>
<dbReference type="EMBL" id="JAAATY010000052">
    <property type="protein sequence ID" value="NRN71138.1"/>
    <property type="molecule type" value="Genomic_DNA"/>
</dbReference>
<keyword evidence="3" id="KW-1185">Reference proteome</keyword>
<accession>A0ABX2FI96</accession>